<keyword evidence="9" id="KW-0106">Calcium</keyword>
<dbReference type="eggNOG" id="KOG1565">
    <property type="taxonomic scope" value="Eukaryota"/>
</dbReference>
<dbReference type="SUPFAM" id="SSF47090">
    <property type="entry name" value="PGBD-like"/>
    <property type="match status" value="1"/>
</dbReference>
<sequence>AIELFQRYMHLPVTGQLDEASIKKMHQKRCGFPDIEEDEDTSEYAVAPTKWNKTSLTYAFENYGDDMTSATQENILARAFSMWSDNSNLTFTLVSDASNADIKIAFVTGTHSNCIYPFDGQGSVLAHAFFPTDGSLHFDDDEDFTDGVATGTNLLAVAVHEIGHILGVGHSSETNSVMNPNYSGYDPNLALHADDINAVSYLYG</sequence>
<feature type="binding site" evidence="9">
    <location>
        <position position="170"/>
    </location>
    <ligand>
        <name>Zn(2+)</name>
        <dbReference type="ChEBI" id="CHEBI:29105"/>
        <label>2</label>
        <note>catalytic</note>
    </ligand>
</feature>
<feature type="binding site" evidence="9">
    <location>
        <position position="127"/>
    </location>
    <ligand>
        <name>Zn(2+)</name>
        <dbReference type="ChEBI" id="CHEBI:29105"/>
        <label>1</label>
    </ligand>
</feature>
<dbReference type="EMBL" id="DS469718">
    <property type="protein sequence ID" value="EDO34801.1"/>
    <property type="molecule type" value="Genomic_DNA"/>
</dbReference>
<dbReference type="GO" id="GO:0030198">
    <property type="term" value="P:extracellular matrix organization"/>
    <property type="evidence" value="ECO:0000318"/>
    <property type="project" value="GO_Central"/>
</dbReference>
<dbReference type="GO" id="GO:0006508">
    <property type="term" value="P:proteolysis"/>
    <property type="evidence" value="ECO:0007669"/>
    <property type="project" value="UniProtKB-KW"/>
</dbReference>
<dbReference type="Gene3D" id="3.40.390.10">
    <property type="entry name" value="Collagenase (Catalytic Domain)"/>
    <property type="match status" value="1"/>
</dbReference>
<evidence type="ECO:0000256" key="4">
    <source>
        <dbReference type="ARBA" id="ARBA00022729"/>
    </source>
</evidence>
<feature type="binding site" evidence="9">
    <location>
        <position position="178"/>
    </location>
    <ligand>
        <name>Zn(2+)</name>
        <dbReference type="ChEBI" id="CHEBI:29105"/>
        <label>2</label>
        <note>catalytic</note>
    </ligand>
</feature>
<evidence type="ECO:0000313" key="11">
    <source>
        <dbReference type="EMBL" id="EDO34801.1"/>
    </source>
</evidence>
<keyword evidence="2" id="KW-0645">Protease</keyword>
<feature type="binding site" evidence="9">
    <location>
        <position position="160"/>
    </location>
    <ligand>
        <name>Zn(2+)</name>
        <dbReference type="ChEBI" id="CHEBI:29105"/>
        <label>2</label>
        <note>catalytic</note>
    </ligand>
</feature>
<feature type="binding site" evidence="9">
    <location>
        <position position="111"/>
    </location>
    <ligand>
        <name>Zn(2+)</name>
        <dbReference type="ChEBI" id="CHEBI:29105"/>
        <label>1</label>
    </ligand>
</feature>
<dbReference type="InterPro" id="IPR036365">
    <property type="entry name" value="PGBD-like_sf"/>
</dbReference>
<dbReference type="InParanoid" id="A7SNA9"/>
<dbReference type="InterPro" id="IPR033739">
    <property type="entry name" value="M10A_MMP"/>
</dbReference>
<evidence type="ECO:0000256" key="5">
    <source>
        <dbReference type="ARBA" id="ARBA00022801"/>
    </source>
</evidence>
<evidence type="ECO:0000256" key="9">
    <source>
        <dbReference type="PIRSR" id="PIRSR621190-2"/>
    </source>
</evidence>
<feature type="binding site" evidence="9">
    <location>
        <position position="139"/>
    </location>
    <ligand>
        <name>Ca(2+)</name>
        <dbReference type="ChEBI" id="CHEBI:29108"/>
        <label>3</label>
    </ligand>
</feature>
<accession>A7SNA9</accession>
<feature type="non-terminal residue" evidence="11">
    <location>
        <position position="204"/>
    </location>
</feature>
<dbReference type="InterPro" id="IPR021190">
    <property type="entry name" value="Pept_M10A"/>
</dbReference>
<evidence type="ECO:0000256" key="8">
    <source>
        <dbReference type="PIRSR" id="PIRSR621190-1"/>
    </source>
</evidence>
<dbReference type="PhylomeDB" id="A7SNA9"/>
<dbReference type="PRINTS" id="PR00138">
    <property type="entry name" value="MATRIXIN"/>
</dbReference>
<evidence type="ECO:0000256" key="3">
    <source>
        <dbReference type="ARBA" id="ARBA00022723"/>
    </source>
</evidence>
<organism evidence="11 12">
    <name type="scientific">Nematostella vectensis</name>
    <name type="common">Starlet sea anemone</name>
    <dbReference type="NCBI Taxonomy" id="45351"/>
    <lineage>
        <taxon>Eukaryota</taxon>
        <taxon>Metazoa</taxon>
        <taxon>Cnidaria</taxon>
        <taxon>Anthozoa</taxon>
        <taxon>Hexacorallia</taxon>
        <taxon>Actiniaria</taxon>
        <taxon>Edwardsiidae</taxon>
        <taxon>Nematostella</taxon>
    </lineage>
</organism>
<feature type="binding site" evidence="9">
    <location>
        <position position="66"/>
    </location>
    <ligand>
        <name>Ca(2+)</name>
        <dbReference type="ChEBI" id="CHEBI:29108"/>
        <label>1</label>
    </ligand>
</feature>
<dbReference type="CDD" id="cd04278">
    <property type="entry name" value="ZnMc_MMP"/>
    <property type="match status" value="1"/>
</dbReference>
<dbReference type="FunFam" id="3.40.390.10:FF:000091">
    <property type="entry name" value="Matrix metalloproteinase-16-like Protein"/>
    <property type="match status" value="1"/>
</dbReference>
<dbReference type="STRING" id="45351.A7SNA9"/>
<evidence type="ECO:0000313" key="12">
    <source>
        <dbReference type="Proteomes" id="UP000001593"/>
    </source>
</evidence>
<feature type="binding site" evidence="9">
    <location>
        <position position="164"/>
    </location>
    <ligand>
        <name>Zn(2+)</name>
        <dbReference type="ChEBI" id="CHEBI:29105"/>
        <label>2</label>
        <note>catalytic</note>
    </ligand>
</feature>
<dbReference type="PANTHER" id="PTHR10201">
    <property type="entry name" value="MATRIX METALLOPROTEINASE"/>
    <property type="match status" value="1"/>
</dbReference>
<dbReference type="InterPro" id="IPR024079">
    <property type="entry name" value="MetalloPept_cat_dom_sf"/>
</dbReference>
<dbReference type="SUPFAM" id="SSF55486">
    <property type="entry name" value="Metalloproteases ('zincins'), catalytic domain"/>
    <property type="match status" value="1"/>
</dbReference>
<feature type="binding site" evidence="9">
    <location>
        <position position="120"/>
    </location>
    <ligand>
        <name>Ca(2+)</name>
        <dbReference type="ChEBI" id="CHEBI:29108"/>
        <label>3</label>
    </ligand>
</feature>
<keyword evidence="4" id="KW-0732">Signal</keyword>
<feature type="binding site" evidence="9">
    <location>
        <position position="137"/>
    </location>
    <ligand>
        <name>Zn(2+)</name>
        <dbReference type="ChEBI" id="CHEBI:29105"/>
        <label>1</label>
    </ligand>
</feature>
<feature type="binding site" evidence="9">
    <location>
        <position position="119"/>
    </location>
    <ligand>
        <name>Ca(2+)</name>
        <dbReference type="ChEBI" id="CHEBI:29108"/>
        <label>3</label>
    </ligand>
</feature>
<keyword evidence="12" id="KW-1185">Reference proteome</keyword>
<dbReference type="GO" id="GO:0004222">
    <property type="term" value="F:metalloendopeptidase activity"/>
    <property type="evidence" value="ECO:0000318"/>
    <property type="project" value="GO_Central"/>
</dbReference>
<feature type="binding site" evidence="9">
    <location>
        <position position="101"/>
    </location>
    <ligand>
        <name>Ca(2+)</name>
        <dbReference type="ChEBI" id="CHEBI:29108"/>
        <label>2</label>
    </ligand>
</feature>
<evidence type="ECO:0000256" key="7">
    <source>
        <dbReference type="ARBA" id="ARBA00023049"/>
    </source>
</evidence>
<feature type="binding site" evidence="9">
    <location>
        <position position="140"/>
    </location>
    <ligand>
        <name>Ca(2+)</name>
        <dbReference type="ChEBI" id="CHEBI:29108"/>
        <label>1</label>
    </ligand>
</feature>
<dbReference type="PANTHER" id="PTHR10201:SF291">
    <property type="entry name" value="MATRIX METALLOPROTEINASE 1, ISOFORM C-RELATED"/>
    <property type="match status" value="1"/>
</dbReference>
<dbReference type="Proteomes" id="UP000001593">
    <property type="component" value="Unassembled WGS sequence"/>
</dbReference>
<evidence type="ECO:0000259" key="10">
    <source>
        <dbReference type="SMART" id="SM00235"/>
    </source>
</evidence>
<feature type="domain" description="Peptidase metallopeptidase" evidence="10">
    <location>
        <begin position="47"/>
        <end position="204"/>
    </location>
</feature>
<keyword evidence="6 9" id="KW-0862">Zinc</keyword>
<dbReference type="AlphaFoldDB" id="A7SNA9"/>
<evidence type="ECO:0000256" key="1">
    <source>
        <dbReference type="ARBA" id="ARBA00010370"/>
    </source>
</evidence>
<gene>
    <name evidence="11" type="ORF">NEMVEDRAFT_v1g14580</name>
</gene>
<dbReference type="InterPro" id="IPR001818">
    <property type="entry name" value="Pept_M10_metallopeptidase"/>
</dbReference>
<comment type="cofactor">
    <cofactor evidence="9">
        <name>Ca(2+)</name>
        <dbReference type="ChEBI" id="CHEBI:29108"/>
    </cofactor>
    <text evidence="9">Can bind about 5 Ca(2+) ions per subunit.</text>
</comment>
<reference evidence="11 12" key="1">
    <citation type="journal article" date="2007" name="Science">
        <title>Sea anemone genome reveals ancestral eumetazoan gene repertoire and genomic organization.</title>
        <authorList>
            <person name="Putnam N.H."/>
            <person name="Srivastava M."/>
            <person name="Hellsten U."/>
            <person name="Dirks B."/>
            <person name="Chapman J."/>
            <person name="Salamov A."/>
            <person name="Terry A."/>
            <person name="Shapiro H."/>
            <person name="Lindquist E."/>
            <person name="Kapitonov V.V."/>
            <person name="Jurka J."/>
            <person name="Genikhovich G."/>
            <person name="Grigoriev I.V."/>
            <person name="Lucas S.M."/>
            <person name="Steele R.E."/>
            <person name="Finnerty J.R."/>
            <person name="Technau U."/>
            <person name="Martindale M.Q."/>
            <person name="Rokhsar D.S."/>
        </authorList>
    </citation>
    <scope>NUCLEOTIDE SEQUENCE [LARGE SCALE GENOMIC DNA]</scope>
    <source>
        <strain evidence="12">CH2 X CH6</strain>
    </source>
</reference>
<proteinExistence type="inferred from homology"/>
<keyword evidence="7" id="KW-0482">Metalloprotease</keyword>
<protein>
    <recommendedName>
        <fullName evidence="10">Peptidase metallopeptidase domain-containing protein</fullName>
    </recommendedName>
</protein>
<comment type="cofactor">
    <cofactor evidence="9">
        <name>Zn(2+)</name>
        <dbReference type="ChEBI" id="CHEBI:29105"/>
    </cofactor>
    <text evidence="9">Binds 2 Zn(2+) ions per subunit.</text>
</comment>
<feature type="binding site" evidence="9">
    <location>
        <position position="142"/>
    </location>
    <ligand>
        <name>Ca(2+)</name>
        <dbReference type="ChEBI" id="CHEBI:29108"/>
        <label>3</label>
    </ligand>
</feature>
<dbReference type="GO" id="GO:0008270">
    <property type="term" value="F:zinc ion binding"/>
    <property type="evidence" value="ECO:0007669"/>
    <property type="project" value="InterPro"/>
</dbReference>
<feature type="active site" evidence="8">
    <location>
        <position position="161"/>
    </location>
</feature>
<evidence type="ECO:0000256" key="2">
    <source>
        <dbReference type="ARBA" id="ARBA00022670"/>
    </source>
</evidence>
<feature type="non-terminal residue" evidence="11">
    <location>
        <position position="1"/>
    </location>
</feature>
<dbReference type="GO" id="GO:0031012">
    <property type="term" value="C:extracellular matrix"/>
    <property type="evidence" value="ECO:0007669"/>
    <property type="project" value="InterPro"/>
</dbReference>
<dbReference type="MEROPS" id="M10.010"/>
<dbReference type="OMA" id="WATATHY"/>
<keyword evidence="3 9" id="KW-0479">Metal-binding</keyword>
<evidence type="ECO:0000256" key="6">
    <source>
        <dbReference type="ARBA" id="ARBA00022833"/>
    </source>
</evidence>
<dbReference type="InterPro" id="IPR006026">
    <property type="entry name" value="Peptidase_Metallo"/>
</dbReference>
<feature type="binding site" description="in inhibited form" evidence="9">
    <location>
        <position position="30"/>
    </location>
    <ligand>
        <name>Zn(2+)</name>
        <dbReference type="ChEBI" id="CHEBI:29105"/>
        <label>2</label>
        <note>catalytic</note>
    </ligand>
</feature>
<dbReference type="SMART" id="SM00235">
    <property type="entry name" value="ZnMc"/>
    <property type="match status" value="1"/>
</dbReference>
<feature type="binding site" evidence="9">
    <location>
        <position position="142"/>
    </location>
    <ligand>
        <name>Ca(2+)</name>
        <dbReference type="ChEBI" id="CHEBI:29108"/>
        <label>1</label>
    </ligand>
</feature>
<dbReference type="Pfam" id="PF00413">
    <property type="entry name" value="Peptidase_M10"/>
    <property type="match status" value="1"/>
</dbReference>
<comment type="similarity">
    <text evidence="1">Belongs to the peptidase M10A family.</text>
</comment>
<name>A7SNA9_NEMVE</name>
<keyword evidence="5" id="KW-0378">Hydrolase</keyword>
<dbReference type="HOGENOM" id="CLU_015489_4_2_1"/>
<dbReference type="GO" id="GO:0030574">
    <property type="term" value="P:collagen catabolic process"/>
    <property type="evidence" value="ECO:0000318"/>
    <property type="project" value="GO_Central"/>
</dbReference>